<evidence type="ECO:0000259" key="2">
    <source>
        <dbReference type="Pfam" id="PF22560"/>
    </source>
</evidence>
<dbReference type="InterPro" id="IPR031009">
    <property type="entry name" value="Tcm_partner"/>
</dbReference>
<gene>
    <name evidence="3" type="ORF">GCM10022402_12310</name>
</gene>
<dbReference type="EMBL" id="BAABDD010000004">
    <property type="protein sequence ID" value="GAA3733400.1"/>
    <property type="molecule type" value="Genomic_DNA"/>
</dbReference>
<feature type="region of interest" description="Disordered" evidence="1">
    <location>
        <begin position="353"/>
        <end position="376"/>
    </location>
</feature>
<comment type="caution">
    <text evidence="3">The sequence shown here is derived from an EMBL/GenBank/DDBJ whole genome shotgun (WGS) entry which is preliminary data.</text>
</comment>
<sequence>MAVPEKAVWKLSPHTEAKHAMLRSYLETWLAKLAGTRGIPPLTYAEGFAGPGVYEGEKPGSPVIALDVFLKQAHRLRRDQHLNVLLIEEDARRVEELRRQVAAKLAPHGGSHPKLNVTIQHADASALLSDLTEESRRDEPFFAFLDGWGGPDHIPFETARHVAQRRGGEVLVTFEASHLWRFVDDEERAEVGDRCFGSQEWRDVKNQPSNKKQKFLIDAYQKSLKRAGFEYVTSFEMILPKKSRLHLVFGTKHIEGLRVMKKAMWKVDPHQGGVFHDPRFPGQLSLDLEAQADLSHLRKVILDKLEEGPISIDSLREFALHETVYREKHAREVAQKLLREKLITSTGGANMGSGSILEMRSDDPASSAGPQQEALF</sequence>
<accession>A0ABP7F8A8</accession>
<proteinExistence type="predicted"/>
<evidence type="ECO:0000313" key="3">
    <source>
        <dbReference type="EMBL" id="GAA3733400.1"/>
    </source>
</evidence>
<dbReference type="NCBIfam" id="TIGR04474">
    <property type="entry name" value="tcm_partner"/>
    <property type="match status" value="1"/>
</dbReference>
<dbReference type="RefSeq" id="WP_344968227.1">
    <property type="nucleotide sequence ID" value="NZ_BAABDD010000004.1"/>
</dbReference>
<evidence type="ECO:0000256" key="1">
    <source>
        <dbReference type="SAM" id="MobiDB-lite"/>
    </source>
</evidence>
<keyword evidence="4" id="KW-1185">Reference proteome</keyword>
<feature type="domain" description="GMT-like wHTH" evidence="2">
    <location>
        <begin position="281"/>
        <end position="344"/>
    </location>
</feature>
<organism evidence="3 4">
    <name type="scientific">Salinactinospora qingdaonensis</name>
    <dbReference type="NCBI Taxonomy" id="702744"/>
    <lineage>
        <taxon>Bacteria</taxon>
        <taxon>Bacillati</taxon>
        <taxon>Actinomycetota</taxon>
        <taxon>Actinomycetes</taxon>
        <taxon>Streptosporangiales</taxon>
        <taxon>Nocardiopsidaceae</taxon>
        <taxon>Salinactinospora</taxon>
    </lineage>
</organism>
<evidence type="ECO:0000313" key="4">
    <source>
        <dbReference type="Proteomes" id="UP001500908"/>
    </source>
</evidence>
<reference evidence="4" key="1">
    <citation type="journal article" date="2019" name="Int. J. Syst. Evol. Microbiol.">
        <title>The Global Catalogue of Microorganisms (GCM) 10K type strain sequencing project: providing services to taxonomists for standard genome sequencing and annotation.</title>
        <authorList>
            <consortium name="The Broad Institute Genomics Platform"/>
            <consortium name="The Broad Institute Genome Sequencing Center for Infectious Disease"/>
            <person name="Wu L."/>
            <person name="Ma J."/>
        </authorList>
    </citation>
    <scope>NUCLEOTIDE SEQUENCE [LARGE SCALE GENOMIC DNA]</scope>
    <source>
        <strain evidence="4">JCM 17137</strain>
    </source>
</reference>
<protein>
    <recommendedName>
        <fullName evidence="2">GMT-like wHTH domain-containing protein</fullName>
    </recommendedName>
</protein>
<dbReference type="Pfam" id="PF22560">
    <property type="entry name" value="GMT-wHTH"/>
    <property type="match status" value="1"/>
</dbReference>
<name>A0ABP7F8A8_9ACTN</name>
<dbReference type="InterPro" id="IPR054339">
    <property type="entry name" value="GMT_wHTH"/>
</dbReference>
<dbReference type="Proteomes" id="UP001500908">
    <property type="component" value="Unassembled WGS sequence"/>
</dbReference>